<evidence type="ECO:0000256" key="1">
    <source>
        <dbReference type="ARBA" id="ARBA00022723"/>
    </source>
</evidence>
<dbReference type="SUPFAM" id="SSF88713">
    <property type="entry name" value="Glycoside hydrolase/deacetylase"/>
    <property type="match status" value="1"/>
</dbReference>
<keyword evidence="6" id="KW-1185">Reference proteome</keyword>
<keyword evidence="1" id="KW-0479">Metal-binding</keyword>
<comment type="caution">
    <text evidence="5">The sequence shown here is derived from an EMBL/GenBank/DDBJ whole genome shotgun (WGS) entry which is preliminary data.</text>
</comment>
<gene>
    <name evidence="5" type="primary">CDA2_33</name>
    <name evidence="5" type="ORF">K7432_017516</name>
</gene>
<accession>A0ABR2WD89</accession>
<dbReference type="EMBL" id="JASJQH010003898">
    <property type="protein sequence ID" value="KAK9759474.1"/>
    <property type="molecule type" value="Genomic_DNA"/>
</dbReference>
<dbReference type="EC" id="3.5.1.41" evidence="5"/>
<evidence type="ECO:0000313" key="6">
    <source>
        <dbReference type="Proteomes" id="UP001479436"/>
    </source>
</evidence>
<sequence>MLDLTSILTLSSLAMSVFTTPLEKRQEASGLIKECSPGKIALTFDDGPSSDTTSQLLDDLLEADVKVTLFVIGQKVVENPEVLQRAYDEGHHIASHTFSHFNLNSLSDQEVQDEANKAADAIDEVLGVRPKYIRCPYGSCDERVQNILFNMGYKVIDWNFDTLDWDTLNTEHLENIYENTLSVNSPESSGFISLQHDIHPTTVQAIPKVLEIIEKYNFEVTTVPECFGDTDLYF</sequence>
<dbReference type="GO" id="GO:0004099">
    <property type="term" value="F:chitin deacetylase activity"/>
    <property type="evidence" value="ECO:0007669"/>
    <property type="project" value="UniProtKB-EC"/>
</dbReference>
<keyword evidence="2 5" id="KW-0378">Hydrolase</keyword>
<name>A0ABR2WD89_9FUNG</name>
<feature type="signal peptide" evidence="3">
    <location>
        <begin position="1"/>
        <end position="19"/>
    </location>
</feature>
<dbReference type="PANTHER" id="PTHR10587:SF133">
    <property type="entry name" value="CHITIN DEACETYLASE 1-RELATED"/>
    <property type="match status" value="1"/>
</dbReference>
<keyword evidence="3" id="KW-0732">Signal</keyword>
<dbReference type="InterPro" id="IPR050248">
    <property type="entry name" value="Polysacc_deacetylase_ArnD"/>
</dbReference>
<proteinExistence type="predicted"/>
<evidence type="ECO:0000256" key="2">
    <source>
        <dbReference type="ARBA" id="ARBA00022801"/>
    </source>
</evidence>
<feature type="domain" description="NodB homology" evidence="4">
    <location>
        <begin position="38"/>
        <end position="221"/>
    </location>
</feature>
<protein>
    <submittedName>
        <fullName evidence="5">Chitin deacetylase</fullName>
        <ecNumber evidence="5">3.5.1.41</ecNumber>
    </submittedName>
</protein>
<evidence type="ECO:0000256" key="3">
    <source>
        <dbReference type="SAM" id="SignalP"/>
    </source>
</evidence>
<dbReference type="Proteomes" id="UP001479436">
    <property type="component" value="Unassembled WGS sequence"/>
</dbReference>
<dbReference type="Pfam" id="PF01522">
    <property type="entry name" value="Polysacc_deac_1"/>
    <property type="match status" value="1"/>
</dbReference>
<dbReference type="PROSITE" id="PS51677">
    <property type="entry name" value="NODB"/>
    <property type="match status" value="1"/>
</dbReference>
<organism evidence="5 6">
    <name type="scientific">Basidiobolus ranarum</name>
    <dbReference type="NCBI Taxonomy" id="34480"/>
    <lineage>
        <taxon>Eukaryota</taxon>
        <taxon>Fungi</taxon>
        <taxon>Fungi incertae sedis</taxon>
        <taxon>Zoopagomycota</taxon>
        <taxon>Entomophthoromycotina</taxon>
        <taxon>Basidiobolomycetes</taxon>
        <taxon>Basidiobolales</taxon>
        <taxon>Basidiobolaceae</taxon>
        <taxon>Basidiobolus</taxon>
    </lineage>
</organism>
<dbReference type="PANTHER" id="PTHR10587">
    <property type="entry name" value="GLYCOSYL TRANSFERASE-RELATED"/>
    <property type="match status" value="1"/>
</dbReference>
<dbReference type="InterPro" id="IPR002509">
    <property type="entry name" value="NODB_dom"/>
</dbReference>
<dbReference type="InterPro" id="IPR011330">
    <property type="entry name" value="Glyco_hydro/deAcase_b/a-brl"/>
</dbReference>
<reference evidence="5 6" key="1">
    <citation type="submission" date="2023-04" db="EMBL/GenBank/DDBJ databases">
        <title>Genome of Basidiobolus ranarum AG-B5.</title>
        <authorList>
            <person name="Stajich J.E."/>
            <person name="Carter-House D."/>
            <person name="Gryganskyi A."/>
        </authorList>
    </citation>
    <scope>NUCLEOTIDE SEQUENCE [LARGE SCALE GENOMIC DNA]</scope>
    <source>
        <strain evidence="5 6">AG-B5</strain>
    </source>
</reference>
<dbReference type="Gene3D" id="3.20.20.370">
    <property type="entry name" value="Glycoside hydrolase/deacetylase"/>
    <property type="match status" value="1"/>
</dbReference>
<evidence type="ECO:0000259" key="4">
    <source>
        <dbReference type="PROSITE" id="PS51677"/>
    </source>
</evidence>
<feature type="chain" id="PRO_5045713027" evidence="3">
    <location>
        <begin position="20"/>
        <end position="234"/>
    </location>
</feature>
<evidence type="ECO:0000313" key="5">
    <source>
        <dbReference type="EMBL" id="KAK9759474.1"/>
    </source>
</evidence>